<dbReference type="KEGG" id="hja:BST95_13450"/>
<dbReference type="InterPro" id="IPR042098">
    <property type="entry name" value="TauD-like_sf"/>
</dbReference>
<feature type="domain" description="TauD/TfdA-like" evidence="4">
    <location>
        <begin position="47"/>
        <end position="336"/>
    </location>
</feature>
<proteinExistence type="predicted"/>
<dbReference type="GO" id="GO:0016706">
    <property type="term" value="F:2-oxoglutarate-dependent dioxygenase activity"/>
    <property type="evidence" value="ECO:0007669"/>
    <property type="project" value="UniProtKB-ARBA"/>
</dbReference>
<dbReference type="InterPro" id="IPR050411">
    <property type="entry name" value="AlphaKG_dependent_hydroxylases"/>
</dbReference>
<evidence type="ECO:0000256" key="2">
    <source>
        <dbReference type="ARBA" id="ARBA00023002"/>
    </source>
</evidence>
<dbReference type="Proteomes" id="UP000235162">
    <property type="component" value="Unassembled WGS sequence"/>
</dbReference>
<keyword evidence="2" id="KW-0560">Oxidoreductase</keyword>
<name>A0AAP8MHC3_9GAMM</name>
<organism evidence="5 6">
    <name type="scientific">Halioglobus japonicus</name>
    <dbReference type="NCBI Taxonomy" id="930805"/>
    <lineage>
        <taxon>Bacteria</taxon>
        <taxon>Pseudomonadati</taxon>
        <taxon>Pseudomonadota</taxon>
        <taxon>Gammaproteobacteria</taxon>
        <taxon>Cellvibrionales</taxon>
        <taxon>Halieaceae</taxon>
        <taxon>Halioglobus</taxon>
    </lineage>
</organism>
<dbReference type="InterPro" id="IPR003819">
    <property type="entry name" value="TauD/TfdA-like"/>
</dbReference>
<gene>
    <name evidence="5" type="ORF">C0029_04735</name>
</gene>
<reference evidence="5 6" key="1">
    <citation type="submission" date="2018-01" db="EMBL/GenBank/DDBJ databases">
        <title>The draft genome sequence of Halioglobus japonicus S1-36.</title>
        <authorList>
            <person name="Du Z.-J."/>
            <person name="Shi M.-J."/>
        </authorList>
    </citation>
    <scope>NUCLEOTIDE SEQUENCE [LARGE SCALE GENOMIC DNA]</scope>
    <source>
        <strain evidence="5 6">S1-36</strain>
    </source>
</reference>
<keyword evidence="6" id="KW-1185">Reference proteome</keyword>
<evidence type="ECO:0000313" key="6">
    <source>
        <dbReference type="Proteomes" id="UP000235162"/>
    </source>
</evidence>
<dbReference type="Gene3D" id="3.60.130.10">
    <property type="entry name" value="Clavaminate synthase-like"/>
    <property type="match status" value="1"/>
</dbReference>
<dbReference type="SUPFAM" id="SSF51197">
    <property type="entry name" value="Clavaminate synthase-like"/>
    <property type="match status" value="1"/>
</dbReference>
<comment type="cofactor">
    <cofactor evidence="1">
        <name>Fe(2+)</name>
        <dbReference type="ChEBI" id="CHEBI:29033"/>
    </cofactor>
</comment>
<accession>A0AAP8MHC3</accession>
<evidence type="ECO:0000259" key="4">
    <source>
        <dbReference type="Pfam" id="PF02668"/>
    </source>
</evidence>
<evidence type="ECO:0000256" key="3">
    <source>
        <dbReference type="ARBA" id="ARBA00023194"/>
    </source>
</evidence>
<dbReference type="PANTHER" id="PTHR10696">
    <property type="entry name" value="GAMMA-BUTYROBETAINE HYDROXYLASE-RELATED"/>
    <property type="match status" value="1"/>
</dbReference>
<dbReference type="Pfam" id="PF02668">
    <property type="entry name" value="TauD"/>
    <property type="match status" value="1"/>
</dbReference>
<dbReference type="AlphaFoldDB" id="A0AAP8MHC3"/>
<keyword evidence="3" id="KW-0045">Antibiotic biosynthesis</keyword>
<evidence type="ECO:0000313" key="5">
    <source>
        <dbReference type="EMBL" id="PLW87878.1"/>
    </source>
</evidence>
<dbReference type="GO" id="GO:0017000">
    <property type="term" value="P:antibiotic biosynthetic process"/>
    <property type="evidence" value="ECO:0007669"/>
    <property type="project" value="UniProtKB-KW"/>
</dbReference>
<sequence length="354" mass="40195">MTVAEALHTPLPDTIEPRWWTGTPPIDPERFTIDCSNYRMDADDLTAGSELAERMNRVYNEIGLVHLVNTGLTDLQAMRAAARLVMPGQVDYEGGANPRNALEPNVYEVGAPLSAWLHYHHEMAYIGHSTEMLAFLCKHALEEGGQTFVSDNLAATDAILATDFGQKLKRLGLCYHRDLTDREAFADREAIGVYNHWQQSMMTEDPDQAVEMAKAKGLEVEWGPNRLLKTRYYISAFEYYAPLDRNLLYSSVADDGVWFDTWPMVMQLPLHERPLKLTFGDGSEMTRDEKKLFIDIYDRFGMPINWRRGDVALVCNYRFAHGRPSIALKPGEKRDLGVLIGDSYDRIGDVDGKW</sequence>
<dbReference type="EMBL" id="PKUR01000001">
    <property type="protein sequence ID" value="PLW87878.1"/>
    <property type="molecule type" value="Genomic_DNA"/>
</dbReference>
<evidence type="ECO:0000256" key="1">
    <source>
        <dbReference type="ARBA" id="ARBA00001954"/>
    </source>
</evidence>
<dbReference type="PANTHER" id="PTHR10696:SF56">
    <property type="entry name" value="TAUD_TFDA-LIKE DOMAIN-CONTAINING PROTEIN"/>
    <property type="match status" value="1"/>
</dbReference>
<protein>
    <submittedName>
        <fullName evidence="5">Syringomycin synthesis regulator SyrP</fullName>
    </submittedName>
</protein>
<comment type="caution">
    <text evidence="5">The sequence shown here is derived from an EMBL/GenBank/DDBJ whole genome shotgun (WGS) entry which is preliminary data.</text>
</comment>
<dbReference type="RefSeq" id="WP_084200117.1">
    <property type="nucleotide sequence ID" value="NZ_BMYL01000001.1"/>
</dbReference>